<dbReference type="Pfam" id="PF00069">
    <property type="entry name" value="Pkinase"/>
    <property type="match status" value="2"/>
</dbReference>
<evidence type="ECO:0000256" key="4">
    <source>
        <dbReference type="ARBA" id="ARBA00022679"/>
    </source>
</evidence>
<evidence type="ECO:0000259" key="11">
    <source>
        <dbReference type="PROSITE" id="PS50011"/>
    </source>
</evidence>
<evidence type="ECO:0000256" key="9">
    <source>
        <dbReference type="ARBA" id="ARBA00048679"/>
    </source>
</evidence>
<dbReference type="CDD" id="cd05123">
    <property type="entry name" value="STKc_AGC"/>
    <property type="match status" value="1"/>
</dbReference>
<dbReference type="PANTHER" id="PTHR24356">
    <property type="entry name" value="SERINE/THREONINE-PROTEIN KINASE"/>
    <property type="match status" value="1"/>
</dbReference>
<dbReference type="GO" id="GO:0004674">
    <property type="term" value="F:protein serine/threonine kinase activity"/>
    <property type="evidence" value="ECO:0007669"/>
    <property type="project" value="UniProtKB-KW"/>
</dbReference>
<dbReference type="PROSITE" id="PS50011">
    <property type="entry name" value="PROTEIN_KINASE_DOM"/>
    <property type="match status" value="1"/>
</dbReference>
<feature type="compositionally biased region" description="Basic and acidic residues" evidence="10">
    <location>
        <begin position="934"/>
        <end position="945"/>
    </location>
</feature>
<dbReference type="Gene3D" id="1.10.510.10">
    <property type="entry name" value="Transferase(Phosphotransferase) domain 1"/>
    <property type="match status" value="1"/>
</dbReference>
<keyword evidence="4" id="KW-0808">Transferase</keyword>
<proteinExistence type="inferred from homology"/>
<feature type="compositionally biased region" description="Low complexity" evidence="10">
    <location>
        <begin position="983"/>
        <end position="995"/>
    </location>
</feature>
<dbReference type="Proteomes" id="UP000199727">
    <property type="component" value="Unassembled WGS sequence"/>
</dbReference>
<dbReference type="InterPro" id="IPR011009">
    <property type="entry name" value="Kinase-like_dom_sf"/>
</dbReference>
<dbReference type="EC" id="2.7.11.1" evidence="2"/>
<dbReference type="InterPro" id="IPR045270">
    <property type="entry name" value="STKc_AGC"/>
</dbReference>
<keyword evidence="7" id="KW-0067">ATP-binding</keyword>
<dbReference type="InterPro" id="IPR000719">
    <property type="entry name" value="Prot_kinase_dom"/>
</dbReference>
<evidence type="ECO:0000256" key="5">
    <source>
        <dbReference type="ARBA" id="ARBA00022741"/>
    </source>
</evidence>
<evidence type="ECO:0000256" key="3">
    <source>
        <dbReference type="ARBA" id="ARBA00022527"/>
    </source>
</evidence>
<feature type="compositionally biased region" description="Basic and acidic residues" evidence="10">
    <location>
        <begin position="1023"/>
        <end position="1035"/>
    </location>
</feature>
<feature type="compositionally biased region" description="Basic and acidic residues" evidence="10">
    <location>
        <begin position="75"/>
        <end position="97"/>
    </location>
</feature>
<feature type="region of interest" description="Disordered" evidence="10">
    <location>
        <begin position="906"/>
        <end position="945"/>
    </location>
</feature>
<comment type="similarity">
    <text evidence="1">Belongs to the protein kinase superfamily. AGC Ser/Thr protein kinase family.</text>
</comment>
<dbReference type="InterPro" id="IPR050236">
    <property type="entry name" value="Ser_Thr_kinase_AGC"/>
</dbReference>
<feature type="compositionally biased region" description="Polar residues" evidence="10">
    <location>
        <begin position="1000"/>
        <end position="1010"/>
    </location>
</feature>
<feature type="compositionally biased region" description="Polar residues" evidence="10">
    <location>
        <begin position="104"/>
        <end position="113"/>
    </location>
</feature>
<dbReference type="AlphaFoldDB" id="A0A854QD39"/>
<comment type="catalytic activity">
    <reaction evidence="9">
        <text>L-seryl-[protein] + ATP = O-phospho-L-seryl-[protein] + ADP + H(+)</text>
        <dbReference type="Rhea" id="RHEA:17989"/>
        <dbReference type="Rhea" id="RHEA-COMP:9863"/>
        <dbReference type="Rhea" id="RHEA-COMP:11604"/>
        <dbReference type="ChEBI" id="CHEBI:15378"/>
        <dbReference type="ChEBI" id="CHEBI:29999"/>
        <dbReference type="ChEBI" id="CHEBI:30616"/>
        <dbReference type="ChEBI" id="CHEBI:83421"/>
        <dbReference type="ChEBI" id="CHEBI:456216"/>
        <dbReference type="EC" id="2.7.11.1"/>
    </reaction>
</comment>
<dbReference type="FunFam" id="1.10.510.10:FF:000604">
    <property type="entry name" value="AGC protein kinase"/>
    <property type="match status" value="1"/>
</dbReference>
<feature type="compositionally biased region" description="Polar residues" evidence="10">
    <location>
        <begin position="617"/>
        <end position="630"/>
    </location>
</feature>
<keyword evidence="3" id="KW-0723">Serine/threonine-protein kinase</keyword>
<feature type="region of interest" description="Disordered" evidence="10">
    <location>
        <begin position="560"/>
        <end position="630"/>
    </location>
</feature>
<accession>A0A854QD39</accession>
<sequence length="1097" mass="121448">MATSVYHTKRPTLFASTFHSAADHSSSHNYADPYHPPTLQQSASVSKMTLIGVASVDVQSETAASLPEEVCPIEKASDDIKEPSNIHKTKESNRTQDRPPTPKRQASTLEASTKSSRYVAKLEDFQLIRVLGKGCAGKVLLVKHAQTHTIHAMKAISKRSVLTHDELKHTMTEVSILRRIAVQEPHNRFVSKLHCSFTDQENFYFVMEFYPGGDLATQMEIYGILGDHRTRFYASDITQGLEDLHRHGIIVRDLKPENILLNAKGHAVLADFGLSKEFAYRGDPKPIHVVTYPGQKELPVWAGKGAGSYRPQASGGGKLVVDKAYSFVGTSEYLSPEVVKRGDYSYAVDWWALGCIVFEGLMGRVPFRKRDEDPPMILWNKILYDPWDDCFRDPKLAKYALDQTTHKFIDSLLQKDPMRRITEPYVKQHEYFSMIDWGTVQRGEYQDPHGLHIHPTSEYNTRYFPKLCLQEDPSVDMSTHDLRDYEVGGGKRTPMNDNALYKLELVRYRKELEGFAWSRDWDTMWDGEKESEMESGAESFIEESVIEQGREARDEADGLIDRPADHEGDAFNQNLTSATSGGLSVPVDYADPSKSKSLLVPPTSSPENTPVAPMLSLPSTTSEFDAATSSPAATFGLPTPAAEGLFNPILSAQPKDNEENGQDEVKTPFVELALKQLESQGIEISIAKKDKTQMVKDAEVMSEEPIIAQAKQLEDLSTDMKSTTGIQDDFKAMNITEKLPSPFKSLSSLASSNEELIPLVPPPPVPTSVIPPPVPAQPVSILDSFPSQTMTNPHPLSTAVFDTLNLPTDLPLSGLSVSDVISVPSLRAGHASPRLLRRHFHREGEISIPLARLSVELHGTITRLEDEGWEELATNKEDIPTAPNGGPGAPYFFRSFTGLRRKPSTLVSSSLRRQYGPDSDTSSRGSSVSPTKSGRRDLKERKLFGGRRSIESTKRLLRSLKTFPRLKSLTQEGGKDKTRVAGPVSPLLSLPSSAPHRSNLRVSSEGNSSDVLGRKAQMTSSDNARRHTESGWIDRHLKRTKPSSAPALQSRVISSSTSNTGNRSDSDEQRGAVSMAEGQVTAPRLELEESKPVVWGF</sequence>
<reference evidence="12 13" key="1">
    <citation type="submission" date="2017-06" db="EMBL/GenBank/DDBJ databases">
        <title>Global population genomics of the pathogenic fungus Cryptococcus neoformans var. grubii.</title>
        <authorList>
            <person name="Cuomo C."/>
            <person name="Litvintseva A."/>
            <person name="Chen Y."/>
            <person name="Young S."/>
            <person name="Zeng Q."/>
            <person name="Chapman S."/>
            <person name="Gujja S."/>
            <person name="Saif S."/>
            <person name="Birren B."/>
        </authorList>
    </citation>
    <scope>NUCLEOTIDE SEQUENCE [LARGE SCALE GENOMIC DNA]</scope>
    <source>
        <strain evidence="12 13">Tu259-1</strain>
    </source>
</reference>
<feature type="compositionally biased region" description="Low complexity" evidence="10">
    <location>
        <begin position="916"/>
        <end position="932"/>
    </location>
</feature>
<evidence type="ECO:0000256" key="1">
    <source>
        <dbReference type="ARBA" id="ARBA00009903"/>
    </source>
</evidence>
<feature type="region of interest" description="Disordered" evidence="10">
    <location>
        <begin position="967"/>
        <end position="1097"/>
    </location>
</feature>
<organism evidence="12 13">
    <name type="scientific">Cryptococcus neoformans Tu259-1</name>
    <dbReference type="NCBI Taxonomy" id="1230072"/>
    <lineage>
        <taxon>Eukaryota</taxon>
        <taxon>Fungi</taxon>
        <taxon>Dikarya</taxon>
        <taxon>Basidiomycota</taxon>
        <taxon>Agaricomycotina</taxon>
        <taxon>Tremellomycetes</taxon>
        <taxon>Tremellales</taxon>
        <taxon>Cryptococcaceae</taxon>
        <taxon>Cryptococcus</taxon>
        <taxon>Cryptococcus neoformans species complex</taxon>
    </lineage>
</organism>
<evidence type="ECO:0000256" key="8">
    <source>
        <dbReference type="ARBA" id="ARBA00047899"/>
    </source>
</evidence>
<feature type="domain" description="Protein kinase" evidence="11">
    <location>
        <begin position="125"/>
        <end position="432"/>
    </location>
</feature>
<dbReference type="SUPFAM" id="SSF56112">
    <property type="entry name" value="Protein kinase-like (PK-like)"/>
    <property type="match status" value="1"/>
</dbReference>
<keyword evidence="5" id="KW-0547">Nucleotide-binding</keyword>
<feature type="region of interest" description="Disordered" evidence="10">
    <location>
        <begin position="69"/>
        <end position="113"/>
    </location>
</feature>
<comment type="caution">
    <text evidence="12">The sequence shown here is derived from an EMBL/GenBank/DDBJ whole genome shotgun (WGS) entry which is preliminary data.</text>
</comment>
<name>A0A854QD39_CRYNE</name>
<evidence type="ECO:0000313" key="12">
    <source>
        <dbReference type="EMBL" id="OXG20770.1"/>
    </source>
</evidence>
<evidence type="ECO:0000313" key="13">
    <source>
        <dbReference type="Proteomes" id="UP000199727"/>
    </source>
</evidence>
<evidence type="ECO:0000256" key="2">
    <source>
        <dbReference type="ARBA" id="ARBA00012513"/>
    </source>
</evidence>
<evidence type="ECO:0000256" key="7">
    <source>
        <dbReference type="ARBA" id="ARBA00022840"/>
    </source>
</evidence>
<dbReference type="Gene3D" id="3.30.200.20">
    <property type="entry name" value="Phosphorylase Kinase, domain 1"/>
    <property type="match status" value="1"/>
</dbReference>
<dbReference type="OrthoDB" id="63267at2759"/>
<feature type="compositionally biased region" description="Basic and acidic residues" evidence="10">
    <location>
        <begin position="560"/>
        <end position="569"/>
    </location>
</feature>
<evidence type="ECO:0000256" key="10">
    <source>
        <dbReference type="SAM" id="MobiDB-lite"/>
    </source>
</evidence>
<dbReference type="SMART" id="SM00220">
    <property type="entry name" value="S_TKc"/>
    <property type="match status" value="1"/>
</dbReference>
<dbReference type="EMBL" id="AMKT01000044">
    <property type="protein sequence ID" value="OXG20770.1"/>
    <property type="molecule type" value="Genomic_DNA"/>
</dbReference>
<keyword evidence="6 12" id="KW-0418">Kinase</keyword>
<gene>
    <name evidence="12" type="ORF">C361_03747</name>
</gene>
<dbReference type="PANTHER" id="PTHR24356:SF390">
    <property type="entry name" value="PROTEIN KINASE C, BRAIN ISOZYME-RELATED"/>
    <property type="match status" value="1"/>
</dbReference>
<dbReference type="GO" id="GO:0005524">
    <property type="term" value="F:ATP binding"/>
    <property type="evidence" value="ECO:0007669"/>
    <property type="project" value="UniProtKB-KW"/>
</dbReference>
<feature type="compositionally biased region" description="Polar residues" evidence="10">
    <location>
        <begin position="1042"/>
        <end position="1063"/>
    </location>
</feature>
<dbReference type="GO" id="GO:0035556">
    <property type="term" value="P:intracellular signal transduction"/>
    <property type="evidence" value="ECO:0007669"/>
    <property type="project" value="TreeGrafter"/>
</dbReference>
<evidence type="ECO:0000256" key="6">
    <source>
        <dbReference type="ARBA" id="ARBA00022777"/>
    </source>
</evidence>
<dbReference type="FunFam" id="3.30.200.20:FF:000743">
    <property type="entry name" value="Non-specific serine/threonine protein kinase"/>
    <property type="match status" value="1"/>
</dbReference>
<feature type="compositionally biased region" description="Polar residues" evidence="10">
    <location>
        <begin position="571"/>
        <end position="582"/>
    </location>
</feature>
<comment type="catalytic activity">
    <reaction evidence="8">
        <text>L-threonyl-[protein] + ATP = O-phospho-L-threonyl-[protein] + ADP + H(+)</text>
        <dbReference type="Rhea" id="RHEA:46608"/>
        <dbReference type="Rhea" id="RHEA-COMP:11060"/>
        <dbReference type="Rhea" id="RHEA-COMP:11605"/>
        <dbReference type="ChEBI" id="CHEBI:15378"/>
        <dbReference type="ChEBI" id="CHEBI:30013"/>
        <dbReference type="ChEBI" id="CHEBI:30616"/>
        <dbReference type="ChEBI" id="CHEBI:61977"/>
        <dbReference type="ChEBI" id="CHEBI:456216"/>
        <dbReference type="EC" id="2.7.11.1"/>
    </reaction>
</comment>
<protein>
    <recommendedName>
        <fullName evidence="2">non-specific serine/threonine protein kinase</fullName>
        <ecNumber evidence="2">2.7.11.1</ecNumber>
    </recommendedName>
</protein>